<evidence type="ECO:0000256" key="7">
    <source>
        <dbReference type="ARBA" id="ARBA00022679"/>
    </source>
</evidence>
<evidence type="ECO:0000256" key="4">
    <source>
        <dbReference type="ARBA" id="ARBA00006558"/>
    </source>
</evidence>
<dbReference type="Gene3D" id="3.30.559.10">
    <property type="entry name" value="Chloramphenicol acetyltransferase-like domain"/>
    <property type="match status" value="1"/>
</dbReference>
<comment type="caution">
    <text evidence="13">The sequence shown here is derived from an EMBL/GenBank/DDBJ whole genome shotgun (WGS) entry which is preliminary data.</text>
</comment>
<comment type="similarity">
    <text evidence="4">Belongs to the acyltransferase PapA5 family.</text>
</comment>
<organism evidence="13 14">
    <name type="scientific">Rhodoferax ferrireducens</name>
    <dbReference type="NCBI Taxonomy" id="192843"/>
    <lineage>
        <taxon>Bacteria</taxon>
        <taxon>Pseudomonadati</taxon>
        <taxon>Pseudomonadota</taxon>
        <taxon>Betaproteobacteria</taxon>
        <taxon>Burkholderiales</taxon>
        <taxon>Comamonadaceae</taxon>
        <taxon>Rhodoferax</taxon>
    </lineage>
</organism>
<dbReference type="Proteomes" id="UP000192505">
    <property type="component" value="Unassembled WGS sequence"/>
</dbReference>
<accession>A0A1W9KX94</accession>
<reference evidence="13 14" key="1">
    <citation type="submission" date="2017-01" db="EMBL/GenBank/DDBJ databases">
        <title>Novel large sulfur bacteria in the metagenomes of groundwater-fed chemosynthetic microbial mats in the Lake Huron basin.</title>
        <authorList>
            <person name="Sharrar A.M."/>
            <person name="Flood B.E."/>
            <person name="Bailey J.V."/>
            <person name="Jones D.S."/>
            <person name="Biddanda B."/>
            <person name="Ruberg S.A."/>
            <person name="Marcus D.N."/>
            <person name="Dick G.J."/>
        </authorList>
    </citation>
    <scope>NUCLEOTIDE SEQUENCE [LARGE SCALE GENOMIC DNA]</scope>
    <source>
        <strain evidence="13">A7</strain>
    </source>
</reference>
<sequence>MNFVVLAERTGTLPVAQLRRALATVQSEHALLQTRISWTEETGLRFEPAPGSAIELLCHQSSLNSWHSLIEQELSNLFAPNTAPLMRCLYIELTTNAAPDSPQGACVLALTFHHSIADGRSGTEILRRLLSLMANENATAPAASVTHLPSMAELMPARYRWAEQPEAAKQLRTALITDYRRFGALPAIPWLAAEATQRIPRLIRRQLDGAASQRLIAQARANGTTVHGVLCAAQLLAQYRLQTDTTPTAYFLSCPVDLRTHLEPAPPTSPTGFFTSLISNTFQIGPDTELWALAREIISQTRLQIARGEGHLLYHLYGMDGSPLPPQALEPFRKKALASLPNTMISNIGRVDPVVDDPAVNAISFALCPMPYQTLFTAASSYNGRLMLNVGYDAARLSDTTAQTLVQHIHETLLTIDENAV</sequence>
<evidence type="ECO:0000256" key="8">
    <source>
        <dbReference type="ARBA" id="ARBA00023315"/>
    </source>
</evidence>
<evidence type="ECO:0000256" key="6">
    <source>
        <dbReference type="ARBA" id="ARBA00013449"/>
    </source>
</evidence>
<evidence type="ECO:0000256" key="2">
    <source>
        <dbReference type="ARBA" id="ARBA00000625"/>
    </source>
</evidence>
<gene>
    <name evidence="13" type="ORF">BWK72_04540</name>
</gene>
<keyword evidence="8" id="KW-0012">Acyltransferase</keyword>
<feature type="domain" description="Phthiocerol/phthiodiolone dimycocerosyl transferase C-terminal" evidence="12">
    <location>
        <begin position="199"/>
        <end position="355"/>
    </location>
</feature>
<dbReference type="InterPro" id="IPR023213">
    <property type="entry name" value="CAT-like_dom_sf"/>
</dbReference>
<evidence type="ECO:0000256" key="10">
    <source>
        <dbReference type="ARBA" id="ARBA00032317"/>
    </source>
</evidence>
<protein>
    <recommendedName>
        <fullName evidence="6">Phthiocerol/phthiodiolone dimycocerosyl transferase</fullName>
        <ecNumber evidence="5">2.3.1.282</ecNumber>
    </recommendedName>
    <alternativeName>
        <fullName evidence="11">Acyltransferase PapA5</fullName>
    </alternativeName>
    <alternativeName>
        <fullName evidence="9">Phthiocerol/phthiodiolone O-acyltransferase</fullName>
    </alternativeName>
    <alternativeName>
        <fullName evidence="10">Polyketide synthase-associated protein A5</fullName>
    </alternativeName>
</protein>
<dbReference type="SUPFAM" id="SSF52777">
    <property type="entry name" value="CoA-dependent acyltransferases"/>
    <property type="match status" value="2"/>
</dbReference>
<comment type="catalytic activity">
    <reaction evidence="2">
        <text>2 a mycocerosyl-[mycocerosic acid synthase] + a phenolphthiocerol = a dimycocerosyl phenolphthiocerol + 2 holo-[mycocerosic acid synthase].</text>
        <dbReference type="EC" id="2.3.1.282"/>
    </reaction>
</comment>
<dbReference type="Pfam" id="PF16911">
    <property type="entry name" value="PapA_C"/>
    <property type="match status" value="1"/>
</dbReference>
<dbReference type="GO" id="GO:0016746">
    <property type="term" value="F:acyltransferase activity"/>
    <property type="evidence" value="ECO:0007669"/>
    <property type="project" value="UniProtKB-KW"/>
</dbReference>
<evidence type="ECO:0000256" key="9">
    <source>
        <dbReference type="ARBA" id="ARBA00030465"/>
    </source>
</evidence>
<dbReference type="PANTHER" id="PTHR28037:SF1">
    <property type="entry name" value="ALCOHOL O-ACETYLTRANSFERASE 1-RELATED"/>
    <property type="match status" value="1"/>
</dbReference>
<evidence type="ECO:0000259" key="12">
    <source>
        <dbReference type="Pfam" id="PF16911"/>
    </source>
</evidence>
<evidence type="ECO:0000256" key="5">
    <source>
        <dbReference type="ARBA" id="ARBA00012866"/>
    </source>
</evidence>
<keyword evidence="7" id="KW-0808">Transferase</keyword>
<evidence type="ECO:0000313" key="14">
    <source>
        <dbReference type="Proteomes" id="UP000192505"/>
    </source>
</evidence>
<dbReference type="InterPro" id="IPR031641">
    <property type="entry name" value="PapA_C"/>
</dbReference>
<dbReference type="EC" id="2.3.1.282" evidence="5"/>
<evidence type="ECO:0000256" key="11">
    <source>
        <dbReference type="ARBA" id="ARBA00033407"/>
    </source>
</evidence>
<comment type="catalytic activity">
    <reaction evidence="1">
        <text>2 a mycocerosyl-[mycocerosic acid synthase] + a phthiocerol = a dimycocerosyl phthiocerol + 2 holo-[mycocerosic acid synthase].</text>
        <dbReference type="EC" id="2.3.1.282"/>
    </reaction>
</comment>
<dbReference type="Gene3D" id="3.30.559.30">
    <property type="entry name" value="Nonribosomal peptide synthetase, condensation domain"/>
    <property type="match status" value="1"/>
</dbReference>
<evidence type="ECO:0000313" key="13">
    <source>
        <dbReference type="EMBL" id="OQW89221.1"/>
    </source>
</evidence>
<evidence type="ECO:0000256" key="1">
    <source>
        <dbReference type="ARBA" id="ARBA00000026"/>
    </source>
</evidence>
<dbReference type="AlphaFoldDB" id="A0A1W9KX94"/>
<dbReference type="EMBL" id="MTEI01000002">
    <property type="protein sequence ID" value="OQW89221.1"/>
    <property type="molecule type" value="Genomic_DNA"/>
</dbReference>
<dbReference type="InterPro" id="IPR052058">
    <property type="entry name" value="Alcohol_O-acetyltransferase"/>
</dbReference>
<name>A0A1W9KX94_9BURK</name>
<comment type="catalytic activity">
    <reaction evidence="3">
        <text>2 a mycocerosyl-[mycocerosic acid synthase] + a phthiodiolone = a dimycocerosyl phthiodiolone + 2 holo-[mycocerosic acid synthase].</text>
        <dbReference type="EC" id="2.3.1.282"/>
    </reaction>
</comment>
<evidence type="ECO:0000256" key="3">
    <source>
        <dbReference type="ARBA" id="ARBA00001907"/>
    </source>
</evidence>
<proteinExistence type="inferred from homology"/>
<dbReference type="PANTHER" id="PTHR28037">
    <property type="entry name" value="ALCOHOL O-ACETYLTRANSFERASE 1-RELATED"/>
    <property type="match status" value="1"/>
</dbReference>